<dbReference type="InterPro" id="IPR044878">
    <property type="entry name" value="UbiA_sf"/>
</dbReference>
<evidence type="ECO:0000313" key="7">
    <source>
        <dbReference type="Proteomes" id="UP000266389"/>
    </source>
</evidence>
<accession>A0A395LZY7</accession>
<name>A0A395LZY7_9BACT</name>
<organism evidence="6 7">
    <name type="scientific">Candidatus Thermochlorobacter aerophilus</name>
    <dbReference type="NCBI Taxonomy" id="1868324"/>
    <lineage>
        <taxon>Bacteria</taxon>
        <taxon>Pseudomonadati</taxon>
        <taxon>Chlorobiota</taxon>
        <taxon>Chlorobiia</taxon>
        <taxon>Chlorobiales</taxon>
        <taxon>Candidatus Thermochlorobacteriaceae</taxon>
        <taxon>Candidatus Thermochlorobacter</taxon>
    </lineage>
</organism>
<reference evidence="6 7" key="1">
    <citation type="journal article" date="2011" name="ISME J.">
        <title>Community ecology of hot spring cyanobacterial mats: predominant populations and their functional potential.</title>
        <authorList>
            <person name="Klatt C.G."/>
            <person name="Wood J.M."/>
            <person name="Rusch D.B."/>
            <person name="Bateson M.M."/>
            <person name="Hamamura N."/>
            <person name="Heidelberg J.F."/>
            <person name="Grossman A.R."/>
            <person name="Bhaya D."/>
            <person name="Cohan F.M."/>
            <person name="Kuhl M."/>
            <person name="Bryant D.A."/>
            <person name="Ward D.M."/>
        </authorList>
    </citation>
    <scope>NUCLEOTIDE SEQUENCE [LARGE SCALE GENOMIC DNA]</scope>
    <source>
        <strain evidence="6">OS</strain>
    </source>
</reference>
<evidence type="ECO:0000256" key="2">
    <source>
        <dbReference type="ARBA" id="ARBA00022475"/>
    </source>
</evidence>
<comment type="subcellular location">
    <subcellularLocation>
        <location evidence="1">Membrane</location>
        <topology evidence="1">Multi-pass membrane protein</topology>
    </subcellularLocation>
</comment>
<sequence length="355" mass="39224">MRTANHVHACFWSSIFPLVSLDKCKFGLYMPVSQTPVRFSARWIFLLDYVFILRPTHFFPLWATFFSGYVTASQSALFSISPFPFLAWLAATLAAGHVYLFNQLADVESDKINNKLFILADGRVALPIIWIEGGVLVFLSLGLSWLVSLEFFLAIIFASTLGLSYTFLGIMNRPIPSLVANSLGGSAAFIAGAYAVDTSILAAHSISFWHLIFWSLPHTFAYAAVSALVTLPDMPGDAQCGKQTIALAYGVQSTLQIALFSDVLALLFSLLTMNWHCIFTIGLTALISLPLFWHTARRGACAKIFVPVKYSMLVLTVSVSLFFPPLLLLAALNFLACRAYYRTRFGVDYPNLQPA</sequence>
<evidence type="ECO:0000313" key="6">
    <source>
        <dbReference type="EMBL" id="RFM23214.1"/>
    </source>
</evidence>
<dbReference type="GO" id="GO:0016765">
    <property type="term" value="F:transferase activity, transferring alkyl or aryl (other than methyl) groups"/>
    <property type="evidence" value="ECO:0007669"/>
    <property type="project" value="InterPro"/>
</dbReference>
<dbReference type="Proteomes" id="UP000266389">
    <property type="component" value="Unassembled WGS sequence"/>
</dbReference>
<dbReference type="GO" id="GO:0016020">
    <property type="term" value="C:membrane"/>
    <property type="evidence" value="ECO:0007669"/>
    <property type="project" value="UniProtKB-SubCell"/>
</dbReference>
<protein>
    <submittedName>
        <fullName evidence="6">Uncharacterized protein</fullName>
    </submittedName>
</protein>
<dbReference type="AlphaFoldDB" id="A0A395LZY7"/>
<dbReference type="Gene3D" id="1.10.357.140">
    <property type="entry name" value="UbiA prenyltransferase"/>
    <property type="match status" value="1"/>
</dbReference>
<keyword evidence="2" id="KW-1003">Cell membrane</keyword>
<comment type="caution">
    <text evidence="6">The sequence shown here is derived from an EMBL/GenBank/DDBJ whole genome shotgun (WGS) entry which is preliminary data.</text>
</comment>
<proteinExistence type="predicted"/>
<evidence type="ECO:0000256" key="4">
    <source>
        <dbReference type="ARBA" id="ARBA00022989"/>
    </source>
</evidence>
<evidence type="ECO:0000256" key="3">
    <source>
        <dbReference type="ARBA" id="ARBA00022692"/>
    </source>
</evidence>
<keyword evidence="3" id="KW-0812">Transmembrane</keyword>
<dbReference type="InterPro" id="IPR000537">
    <property type="entry name" value="UbiA_prenyltransferase"/>
</dbReference>
<keyword evidence="5" id="KW-0472">Membrane</keyword>
<dbReference type="EMBL" id="PHFL01000068">
    <property type="protein sequence ID" value="RFM23214.1"/>
    <property type="molecule type" value="Genomic_DNA"/>
</dbReference>
<gene>
    <name evidence="6" type="ORF">D0433_12070</name>
</gene>
<evidence type="ECO:0000256" key="1">
    <source>
        <dbReference type="ARBA" id="ARBA00004141"/>
    </source>
</evidence>
<dbReference type="Pfam" id="PF01040">
    <property type="entry name" value="UbiA"/>
    <property type="match status" value="1"/>
</dbReference>
<keyword evidence="4" id="KW-1133">Transmembrane helix</keyword>
<evidence type="ECO:0000256" key="5">
    <source>
        <dbReference type="ARBA" id="ARBA00023136"/>
    </source>
</evidence>